<dbReference type="SUPFAM" id="SSF63748">
    <property type="entry name" value="Tudor/PWWP/MBT"/>
    <property type="match status" value="1"/>
</dbReference>
<keyword evidence="1" id="KW-0863">Zinc-finger</keyword>
<dbReference type="PANTHER" id="PTHR22948:SF29">
    <property type="entry name" value="FI02030P-RELATED"/>
    <property type="match status" value="1"/>
</dbReference>
<keyword evidence="1" id="KW-0862">Zinc</keyword>
<dbReference type="InterPro" id="IPR050621">
    <property type="entry name" value="Tudor_domain_containing"/>
</dbReference>
<keyword evidence="5" id="KW-1185">Reference proteome</keyword>
<evidence type="ECO:0000259" key="2">
    <source>
        <dbReference type="PROSITE" id="PS50103"/>
    </source>
</evidence>
<reference evidence="4 5" key="1">
    <citation type="submission" date="2019-01" db="EMBL/GenBank/DDBJ databases">
        <authorList>
            <person name="Sayadi A."/>
        </authorList>
    </citation>
    <scope>NUCLEOTIDE SEQUENCE [LARGE SCALE GENOMIC DNA]</scope>
</reference>
<feature type="domain" description="C3H1-type" evidence="2">
    <location>
        <begin position="125"/>
        <end position="153"/>
    </location>
</feature>
<feature type="domain" description="Tudor" evidence="3">
    <location>
        <begin position="237"/>
        <end position="302"/>
    </location>
</feature>
<dbReference type="EMBL" id="CAACVG010008197">
    <property type="protein sequence ID" value="VEN48924.1"/>
    <property type="molecule type" value="Genomic_DNA"/>
</dbReference>
<dbReference type="PANTHER" id="PTHR22948">
    <property type="entry name" value="TUDOR DOMAIN CONTAINING PROTEIN"/>
    <property type="match status" value="1"/>
</dbReference>
<dbReference type="GO" id="GO:0008270">
    <property type="term" value="F:zinc ion binding"/>
    <property type="evidence" value="ECO:0007669"/>
    <property type="project" value="UniProtKB-KW"/>
</dbReference>
<dbReference type="Pfam" id="PF00567">
    <property type="entry name" value="TUDOR"/>
    <property type="match status" value="1"/>
</dbReference>
<dbReference type="OrthoDB" id="10052065at2759"/>
<sequence>MYPPGSTELEKLSEWPALSVDALLGLSGLSRIELTDEDEKRIFQLVYASYIEDQNSVAVDLIDVNEADQEKTVGQLLIDLHMVVQIIPSTYYDSEEDFETMLYDDMQILETAENINEAVAGYDARDEARICRFTKPDGTCFKGKNCKLEHILLPKDGFTTDKEMVFKEAMYSLILPKVGDIVTILITAYIDSCNFFANLVRTPISSKGYVGDQELEELMRLINTPSTVRTYRSMKILPGVGEIVLVCPPTLKKWFRAIVRSSSVTNPHNGDSEIEVFSVDFGDTFVVHLSAIRKIEPHLLRLPFQAVLCYLDKYKYKKNCDKLQYKDFFMKNFYFHNFRADIL</sequence>
<dbReference type="InterPro" id="IPR000571">
    <property type="entry name" value="Znf_CCCH"/>
</dbReference>
<proteinExistence type="predicted"/>
<accession>A0A653CLY7</accession>
<organism evidence="4 5">
    <name type="scientific">Callosobruchus maculatus</name>
    <name type="common">Southern cowpea weevil</name>
    <name type="synonym">Pulse bruchid</name>
    <dbReference type="NCBI Taxonomy" id="64391"/>
    <lineage>
        <taxon>Eukaryota</taxon>
        <taxon>Metazoa</taxon>
        <taxon>Ecdysozoa</taxon>
        <taxon>Arthropoda</taxon>
        <taxon>Hexapoda</taxon>
        <taxon>Insecta</taxon>
        <taxon>Pterygota</taxon>
        <taxon>Neoptera</taxon>
        <taxon>Endopterygota</taxon>
        <taxon>Coleoptera</taxon>
        <taxon>Polyphaga</taxon>
        <taxon>Cucujiformia</taxon>
        <taxon>Chrysomeloidea</taxon>
        <taxon>Chrysomelidae</taxon>
        <taxon>Bruchinae</taxon>
        <taxon>Bruchini</taxon>
        <taxon>Callosobruchus</taxon>
    </lineage>
</organism>
<dbReference type="AlphaFoldDB" id="A0A653CLY7"/>
<dbReference type="Proteomes" id="UP000410492">
    <property type="component" value="Unassembled WGS sequence"/>
</dbReference>
<dbReference type="Gene3D" id="2.30.30.140">
    <property type="match status" value="1"/>
</dbReference>
<dbReference type="PROSITE" id="PS50103">
    <property type="entry name" value="ZF_C3H1"/>
    <property type="match status" value="1"/>
</dbReference>
<protein>
    <submittedName>
        <fullName evidence="4">Uncharacterized protein</fullName>
    </submittedName>
</protein>
<dbReference type="InterPro" id="IPR002999">
    <property type="entry name" value="Tudor"/>
</dbReference>
<evidence type="ECO:0000313" key="4">
    <source>
        <dbReference type="EMBL" id="VEN48924.1"/>
    </source>
</evidence>
<dbReference type="PROSITE" id="PS50304">
    <property type="entry name" value="TUDOR"/>
    <property type="match status" value="1"/>
</dbReference>
<name>A0A653CLY7_CALMS</name>
<evidence type="ECO:0000313" key="5">
    <source>
        <dbReference type="Proteomes" id="UP000410492"/>
    </source>
</evidence>
<gene>
    <name evidence="4" type="ORF">CALMAC_LOCUS10206</name>
</gene>
<keyword evidence="1" id="KW-0479">Metal-binding</keyword>
<evidence type="ECO:0000256" key="1">
    <source>
        <dbReference type="PROSITE-ProRule" id="PRU00723"/>
    </source>
</evidence>
<evidence type="ECO:0000259" key="3">
    <source>
        <dbReference type="PROSITE" id="PS50304"/>
    </source>
</evidence>
<feature type="zinc finger region" description="C3H1-type" evidence="1">
    <location>
        <begin position="125"/>
        <end position="153"/>
    </location>
</feature>